<dbReference type="Pfam" id="PF02678">
    <property type="entry name" value="Pirin"/>
    <property type="match status" value="1"/>
</dbReference>
<feature type="binding site" evidence="2">
    <location>
        <position position="106"/>
    </location>
    <ligand>
        <name>Fe cation</name>
        <dbReference type="ChEBI" id="CHEBI:24875"/>
    </ligand>
</feature>
<dbReference type="Gene3D" id="2.60.120.10">
    <property type="entry name" value="Jelly Rolls"/>
    <property type="match status" value="2"/>
</dbReference>
<dbReference type="InterPro" id="IPR014710">
    <property type="entry name" value="RmlC-like_jellyroll"/>
</dbReference>
<keyword evidence="7" id="KW-1185">Reference proteome</keyword>
<reference evidence="7" key="1">
    <citation type="submission" date="2018-07" db="EMBL/GenBank/DDBJ databases">
        <authorList>
            <person name="Zhao J."/>
        </authorList>
    </citation>
    <scope>NUCLEOTIDE SEQUENCE [LARGE SCALE GENOMIC DNA]</scope>
    <source>
        <strain evidence="7">GSSD-12</strain>
    </source>
</reference>
<dbReference type="OrthoDB" id="321327at2"/>
<name>A0A345HZS8_9ACTN</name>
<proteinExistence type="inferred from homology"/>
<dbReference type="InterPro" id="IPR003829">
    <property type="entry name" value="Pirin_N_dom"/>
</dbReference>
<feature type="domain" description="Pirin C-terminal" evidence="5">
    <location>
        <begin position="177"/>
        <end position="282"/>
    </location>
</feature>
<dbReference type="InterPro" id="IPR011051">
    <property type="entry name" value="RmlC_Cupin_sf"/>
</dbReference>
<dbReference type="PANTHER" id="PTHR13903:SF8">
    <property type="entry name" value="PIRIN"/>
    <property type="match status" value="1"/>
</dbReference>
<protein>
    <submittedName>
        <fullName evidence="6">Pirin family protein</fullName>
    </submittedName>
</protein>
<dbReference type="CDD" id="cd02247">
    <property type="entry name" value="cupin_pirin_C"/>
    <property type="match status" value="1"/>
</dbReference>
<keyword evidence="2" id="KW-0408">Iron</keyword>
<evidence type="ECO:0000259" key="5">
    <source>
        <dbReference type="Pfam" id="PF05726"/>
    </source>
</evidence>
<dbReference type="KEGG" id="spad:DVK44_35970"/>
<dbReference type="AlphaFoldDB" id="A0A345HZS8"/>
<evidence type="ECO:0000256" key="3">
    <source>
        <dbReference type="RuleBase" id="RU003457"/>
    </source>
</evidence>
<organism evidence="6 7">
    <name type="scientific">Streptomyces paludis</name>
    <dbReference type="NCBI Taxonomy" id="2282738"/>
    <lineage>
        <taxon>Bacteria</taxon>
        <taxon>Bacillati</taxon>
        <taxon>Actinomycetota</taxon>
        <taxon>Actinomycetes</taxon>
        <taxon>Kitasatosporales</taxon>
        <taxon>Streptomycetaceae</taxon>
        <taxon>Streptomyces</taxon>
    </lineage>
</organism>
<dbReference type="RefSeq" id="WP_114664742.1">
    <property type="nucleotide sequence ID" value="NZ_CP031194.1"/>
</dbReference>
<dbReference type="Proteomes" id="UP000253868">
    <property type="component" value="Chromosome"/>
</dbReference>
<feature type="binding site" evidence="2">
    <location>
        <position position="104"/>
    </location>
    <ligand>
        <name>Fe cation</name>
        <dbReference type="ChEBI" id="CHEBI:24875"/>
    </ligand>
</feature>
<feature type="binding site" evidence="2">
    <location>
        <position position="60"/>
    </location>
    <ligand>
        <name>Fe cation</name>
        <dbReference type="ChEBI" id="CHEBI:24875"/>
    </ligand>
</feature>
<sequence>MTTPFAGQRTLTRITDKQRLGPDAQVDDKALVFVPTDPALTDPFLALVEDRFSTPGFAWHPHRGLETVTTVIDGVLEHGDNLGHTGALEAGEVQWMTAGRGIIHRELAYRDERAHVLQMWLNLPARKKMTPSRYQDLTKAAMPRVTAPGVRIDVHAGTVDGVTGAADTHHPVQGIVATLDPEASYDLHVPPEHRLFAHVMDGRLLVAGRELRAGQTGWSDPATGPAPTTLHLGAVDPGEPARVMVYSGTPLREPVAVGGPFVMNTKTEITRAFTDFHSGAFGPVPRTARLAYDR</sequence>
<comment type="cofactor">
    <cofactor evidence="2">
        <name>Fe cation</name>
        <dbReference type="ChEBI" id="CHEBI:24875"/>
    </cofactor>
    <text evidence="2">Binds 1 Fe cation per subunit.</text>
</comment>
<dbReference type="Pfam" id="PF05726">
    <property type="entry name" value="Pirin_C"/>
    <property type="match status" value="1"/>
</dbReference>
<dbReference type="GO" id="GO:0046872">
    <property type="term" value="F:metal ion binding"/>
    <property type="evidence" value="ECO:0007669"/>
    <property type="project" value="UniProtKB-KW"/>
</dbReference>
<feature type="domain" description="Pirin N-terminal" evidence="4">
    <location>
        <begin position="49"/>
        <end position="121"/>
    </location>
</feature>
<evidence type="ECO:0000313" key="6">
    <source>
        <dbReference type="EMBL" id="AXG82202.1"/>
    </source>
</evidence>
<keyword evidence="2" id="KW-0479">Metal-binding</keyword>
<feature type="binding site" evidence="2">
    <location>
        <position position="62"/>
    </location>
    <ligand>
        <name>Fe cation</name>
        <dbReference type="ChEBI" id="CHEBI:24875"/>
    </ligand>
</feature>
<dbReference type="InterPro" id="IPR008778">
    <property type="entry name" value="Pirin_C_dom"/>
</dbReference>
<gene>
    <name evidence="6" type="ORF">DVK44_35970</name>
</gene>
<comment type="similarity">
    <text evidence="1 3">Belongs to the pirin family.</text>
</comment>
<evidence type="ECO:0000256" key="1">
    <source>
        <dbReference type="ARBA" id="ARBA00008416"/>
    </source>
</evidence>
<evidence type="ECO:0000259" key="4">
    <source>
        <dbReference type="Pfam" id="PF02678"/>
    </source>
</evidence>
<dbReference type="SUPFAM" id="SSF51182">
    <property type="entry name" value="RmlC-like cupins"/>
    <property type="match status" value="1"/>
</dbReference>
<dbReference type="PIRSF" id="PIRSF006232">
    <property type="entry name" value="Pirin"/>
    <property type="match status" value="1"/>
</dbReference>
<dbReference type="EMBL" id="CP031194">
    <property type="protein sequence ID" value="AXG82202.1"/>
    <property type="molecule type" value="Genomic_DNA"/>
</dbReference>
<evidence type="ECO:0000256" key="2">
    <source>
        <dbReference type="PIRSR" id="PIRSR006232-1"/>
    </source>
</evidence>
<evidence type="ECO:0000313" key="7">
    <source>
        <dbReference type="Proteomes" id="UP000253868"/>
    </source>
</evidence>
<dbReference type="InterPro" id="IPR012093">
    <property type="entry name" value="Pirin"/>
</dbReference>
<accession>A0A345HZS8</accession>
<dbReference type="PANTHER" id="PTHR13903">
    <property type="entry name" value="PIRIN-RELATED"/>
    <property type="match status" value="1"/>
</dbReference>